<name>A0A4U5NVE2_STECR</name>
<evidence type="ECO:0000256" key="1">
    <source>
        <dbReference type="SAM" id="MobiDB-lite"/>
    </source>
</evidence>
<proteinExistence type="predicted"/>
<evidence type="ECO:0000313" key="2">
    <source>
        <dbReference type="EMBL" id="TKR87230.1"/>
    </source>
</evidence>
<gene>
    <name evidence="2" type="ORF">L596_011665</name>
</gene>
<dbReference type="AlphaFoldDB" id="A0A4U5NVE2"/>
<reference evidence="2 3" key="1">
    <citation type="journal article" date="2015" name="Genome Biol.">
        <title>Comparative genomics of Steinernema reveals deeply conserved gene regulatory networks.</title>
        <authorList>
            <person name="Dillman A.R."/>
            <person name="Macchietto M."/>
            <person name="Porter C.F."/>
            <person name="Rogers A."/>
            <person name="Williams B."/>
            <person name="Antoshechkin I."/>
            <person name="Lee M.M."/>
            <person name="Goodwin Z."/>
            <person name="Lu X."/>
            <person name="Lewis E.E."/>
            <person name="Goodrich-Blair H."/>
            <person name="Stock S.P."/>
            <person name="Adams B.J."/>
            <person name="Sternberg P.W."/>
            <person name="Mortazavi A."/>
        </authorList>
    </citation>
    <scope>NUCLEOTIDE SEQUENCE [LARGE SCALE GENOMIC DNA]</scope>
    <source>
        <strain evidence="2 3">ALL</strain>
    </source>
</reference>
<keyword evidence="3" id="KW-1185">Reference proteome</keyword>
<reference evidence="2 3" key="2">
    <citation type="journal article" date="2019" name="G3 (Bethesda)">
        <title>Hybrid Assembly of the Genome of the Entomopathogenic Nematode Steinernema carpocapsae Identifies the X-Chromosome.</title>
        <authorList>
            <person name="Serra L."/>
            <person name="Macchietto M."/>
            <person name="Macias-Munoz A."/>
            <person name="McGill C.J."/>
            <person name="Rodriguez I.M."/>
            <person name="Rodriguez B."/>
            <person name="Murad R."/>
            <person name="Mortazavi A."/>
        </authorList>
    </citation>
    <scope>NUCLEOTIDE SEQUENCE [LARGE SCALE GENOMIC DNA]</scope>
    <source>
        <strain evidence="2 3">ALL</strain>
    </source>
</reference>
<protein>
    <submittedName>
        <fullName evidence="2">Uncharacterized protein</fullName>
    </submittedName>
</protein>
<comment type="caution">
    <text evidence="2">The sequence shown here is derived from an EMBL/GenBank/DDBJ whole genome shotgun (WGS) entry which is preliminary data.</text>
</comment>
<feature type="region of interest" description="Disordered" evidence="1">
    <location>
        <begin position="166"/>
        <end position="185"/>
    </location>
</feature>
<accession>A0A4U5NVE2</accession>
<sequence>MNTKPFEGTPISEKDSLKKLIPIVSKQLARQAIPALGAVESTYAFSTILARFKLLSKLRMLWYQNSKKKSGRRIPHPTTSSRSHPRKHAWRILDFPSTIQELLCENVRTKRLYQIDIPKKSNLSTDFEFFKAIFDRWRNSGGMKAVNILAPCAVIPKQVNEYTRDVASDPRPTDLCGGLKAKSRT</sequence>
<dbReference type="EMBL" id="AZBU02000003">
    <property type="protein sequence ID" value="TKR87230.1"/>
    <property type="molecule type" value="Genomic_DNA"/>
</dbReference>
<dbReference type="Proteomes" id="UP000298663">
    <property type="component" value="Unassembled WGS sequence"/>
</dbReference>
<evidence type="ECO:0000313" key="3">
    <source>
        <dbReference type="Proteomes" id="UP000298663"/>
    </source>
</evidence>
<organism evidence="2 3">
    <name type="scientific">Steinernema carpocapsae</name>
    <name type="common">Entomopathogenic nematode</name>
    <dbReference type="NCBI Taxonomy" id="34508"/>
    <lineage>
        <taxon>Eukaryota</taxon>
        <taxon>Metazoa</taxon>
        <taxon>Ecdysozoa</taxon>
        <taxon>Nematoda</taxon>
        <taxon>Chromadorea</taxon>
        <taxon>Rhabditida</taxon>
        <taxon>Tylenchina</taxon>
        <taxon>Panagrolaimomorpha</taxon>
        <taxon>Strongyloidoidea</taxon>
        <taxon>Steinernematidae</taxon>
        <taxon>Steinernema</taxon>
    </lineage>
</organism>